<dbReference type="PANTHER" id="PTHR13326:SF21">
    <property type="entry name" value="PSEUDOURIDYLATE SYNTHASE PUS7L"/>
    <property type="match status" value="1"/>
</dbReference>
<dbReference type="InterPro" id="IPR020103">
    <property type="entry name" value="PsdUridine_synth_cat_dom_sf"/>
</dbReference>
<feature type="compositionally biased region" description="Low complexity" evidence="4">
    <location>
        <begin position="35"/>
        <end position="46"/>
    </location>
</feature>
<evidence type="ECO:0000313" key="7">
    <source>
        <dbReference type="Proteomes" id="UP000695562"/>
    </source>
</evidence>
<comment type="similarity">
    <text evidence="1">Belongs to the pseudouridine synthase TruD family.</text>
</comment>
<dbReference type="Pfam" id="PF01142">
    <property type="entry name" value="TruD"/>
    <property type="match status" value="1"/>
</dbReference>
<sequence>MSDKIENQCVDQTTATVETTTTSDEKTSVASSLSTNPPTTTNTPQPTLAKLERTEETFGIKHYLSKTKPFTGLLKHRFTDFIVNEIDENGNVVKLVDTNYQKDEKTVEYDTTPEQDLEKLVGEEKTKSFMEFFNGPNKTDAKSFFIFDKDTDKDHRTLVHKVIKTRFILATETTNDNEVKVWPEANPKKKAINDRSWPADKPKYVQFVLAKENRDTMDTISLLSKYLRNSPKQFSIAGTKDKRGVTSQRVTVYKITPDRLYDVNVKLSKLNPPIRIGEYKFVQKQLMLGDLSGNRFSIVIRNVQGANDQEITESIEQFKQTGFINYFGLQRFGTGSIPTHEVGRAMIQGDWDKAAALLLDPREGERSDALAARQCYKETGNIKKTLDMMPKQLNSERMLLMGLKTSKSSQDAFFNIPRTMRMLYTHAYQSYIWNHMASKRIELYGLKAVVGDLVIVSEEEKNPKPSAATESDDKEKADAEPVEQDIEQDETSLSKKVIKVGYVTEQDVLDNKYSIFQVVLPIIGSTVDLPKNEIAEAYMKELEKDNIQLSQFVTKNRAIDLRGDYRRLLEKASDVTFKILNYDDATLPLAVSDIDALKKLAEPQDIPTGQHKALRVCFNLSSSTYATMAYREILKVPSDIISQMNMANSPSITNSVLNKRKLDELESTNTTTTTIGDNEKNDNKEIKLE</sequence>
<dbReference type="CDD" id="cd02576">
    <property type="entry name" value="PseudoU_synth_ScPUS7"/>
    <property type="match status" value="1"/>
</dbReference>
<dbReference type="Pfam" id="PF25094">
    <property type="entry name" value="R3H_PUS7L"/>
    <property type="match status" value="1"/>
</dbReference>
<dbReference type="GO" id="GO:0003723">
    <property type="term" value="F:RNA binding"/>
    <property type="evidence" value="ECO:0007669"/>
    <property type="project" value="InterPro"/>
</dbReference>
<dbReference type="OrthoDB" id="447290at2759"/>
<dbReference type="PROSITE" id="PS01268">
    <property type="entry name" value="UPF0024"/>
    <property type="match status" value="1"/>
</dbReference>
<dbReference type="Proteomes" id="UP000695562">
    <property type="component" value="Unassembled WGS sequence"/>
</dbReference>
<feature type="compositionally biased region" description="Low complexity" evidence="4">
    <location>
        <begin position="13"/>
        <end position="22"/>
    </location>
</feature>
<keyword evidence="3" id="KW-0413">Isomerase</keyword>
<dbReference type="GO" id="GO:0005634">
    <property type="term" value="C:nucleus"/>
    <property type="evidence" value="ECO:0007669"/>
    <property type="project" value="TreeGrafter"/>
</dbReference>
<feature type="domain" description="TRUD" evidence="5">
    <location>
        <begin position="322"/>
        <end position="571"/>
    </location>
</feature>
<dbReference type="AlphaFoldDB" id="A0A8J4Q004"/>
<dbReference type="FunFam" id="3.30.2350.20:FF:000003">
    <property type="entry name" value="Pseudouridylate synthase 7 homolog"/>
    <property type="match status" value="1"/>
</dbReference>
<protein>
    <recommendedName>
        <fullName evidence="5">TRUD domain-containing protein</fullName>
    </recommendedName>
</protein>
<comment type="caution">
    <text evidence="6">The sequence shown here is derived from an EMBL/GenBank/DDBJ whole genome shotgun (WGS) entry which is preliminary data.</text>
</comment>
<dbReference type="Gene3D" id="3.30.2350.20">
    <property type="entry name" value="TruD, catalytic domain"/>
    <property type="match status" value="2"/>
</dbReference>
<dbReference type="InterPro" id="IPR011760">
    <property type="entry name" value="PsdUridine_synth_TruD_insert"/>
</dbReference>
<organism evidence="6 7">
    <name type="scientific">Polysphondylium violaceum</name>
    <dbReference type="NCBI Taxonomy" id="133409"/>
    <lineage>
        <taxon>Eukaryota</taxon>
        <taxon>Amoebozoa</taxon>
        <taxon>Evosea</taxon>
        <taxon>Eumycetozoa</taxon>
        <taxon>Dictyostelia</taxon>
        <taxon>Dictyosteliales</taxon>
        <taxon>Dictyosteliaceae</taxon>
        <taxon>Polysphondylium</taxon>
    </lineage>
</organism>
<dbReference type="PROSITE" id="PS50984">
    <property type="entry name" value="TRUD"/>
    <property type="match status" value="1"/>
</dbReference>
<dbReference type="GO" id="GO:0001522">
    <property type="term" value="P:pseudouridine synthesis"/>
    <property type="evidence" value="ECO:0007669"/>
    <property type="project" value="InterPro"/>
</dbReference>
<feature type="region of interest" description="Disordered" evidence="4">
    <location>
        <begin position="668"/>
        <end position="689"/>
    </location>
</feature>
<dbReference type="PIRSF" id="PIRSF037016">
    <property type="entry name" value="Pseudouridin_synth_euk_prd"/>
    <property type="match status" value="1"/>
</dbReference>
<reference evidence="6" key="1">
    <citation type="submission" date="2020-01" db="EMBL/GenBank/DDBJ databases">
        <title>Development of genomics and gene disruption for Polysphondylium violaceum indicates a role for the polyketide synthase stlB in stalk morphogenesis.</title>
        <authorList>
            <person name="Narita B."/>
            <person name="Kawabe Y."/>
            <person name="Kin K."/>
            <person name="Saito T."/>
            <person name="Gibbs R."/>
            <person name="Kuspa A."/>
            <person name="Muzny D."/>
            <person name="Queller D."/>
            <person name="Richards S."/>
            <person name="Strassman J."/>
            <person name="Sucgang R."/>
            <person name="Worley K."/>
            <person name="Schaap P."/>
        </authorList>
    </citation>
    <scope>NUCLEOTIDE SEQUENCE</scope>
    <source>
        <strain evidence="6">QSvi11</strain>
    </source>
</reference>
<evidence type="ECO:0000256" key="1">
    <source>
        <dbReference type="ARBA" id="ARBA00007953"/>
    </source>
</evidence>
<dbReference type="GO" id="GO:0009982">
    <property type="term" value="F:pseudouridine synthase activity"/>
    <property type="evidence" value="ECO:0007669"/>
    <property type="project" value="InterPro"/>
</dbReference>
<dbReference type="GO" id="GO:0008033">
    <property type="term" value="P:tRNA processing"/>
    <property type="evidence" value="ECO:0007669"/>
    <property type="project" value="UniProtKB-KW"/>
</dbReference>
<dbReference type="InterPro" id="IPR056961">
    <property type="entry name" value="R3H_PUS7L"/>
</dbReference>
<dbReference type="EMBL" id="AJWJ01000036">
    <property type="protein sequence ID" value="KAF2077181.1"/>
    <property type="molecule type" value="Genomic_DNA"/>
</dbReference>
<keyword evidence="2" id="KW-0819">tRNA processing</keyword>
<evidence type="ECO:0000256" key="2">
    <source>
        <dbReference type="ARBA" id="ARBA00022694"/>
    </source>
</evidence>
<dbReference type="NCBIfam" id="TIGR00094">
    <property type="entry name" value="tRNA_TruD_broad"/>
    <property type="match status" value="1"/>
</dbReference>
<dbReference type="InterPro" id="IPR001656">
    <property type="entry name" value="PsdUridine_synth_TruD"/>
</dbReference>
<proteinExistence type="inferred from homology"/>
<name>A0A8J4Q004_9MYCE</name>
<accession>A0A8J4Q004</accession>
<dbReference type="InterPro" id="IPR042214">
    <property type="entry name" value="TruD_catalytic"/>
</dbReference>
<gene>
    <name evidence="6" type="ORF">CYY_001502</name>
</gene>
<feature type="compositionally biased region" description="Basic and acidic residues" evidence="4">
    <location>
        <begin position="677"/>
        <end position="689"/>
    </location>
</feature>
<evidence type="ECO:0000256" key="4">
    <source>
        <dbReference type="SAM" id="MobiDB-lite"/>
    </source>
</evidence>
<evidence type="ECO:0000259" key="5">
    <source>
        <dbReference type="PROSITE" id="PS50984"/>
    </source>
</evidence>
<dbReference type="PANTHER" id="PTHR13326">
    <property type="entry name" value="TRNA PSEUDOURIDINE SYNTHASE D"/>
    <property type="match status" value="1"/>
</dbReference>
<keyword evidence="7" id="KW-1185">Reference proteome</keyword>
<feature type="region of interest" description="Disordered" evidence="4">
    <location>
        <begin position="460"/>
        <end position="488"/>
    </location>
</feature>
<evidence type="ECO:0000256" key="3">
    <source>
        <dbReference type="ARBA" id="ARBA00023235"/>
    </source>
</evidence>
<dbReference type="InterPro" id="IPR020119">
    <property type="entry name" value="PsdUridine_synth_TruD_CS"/>
</dbReference>
<dbReference type="SUPFAM" id="SSF55120">
    <property type="entry name" value="Pseudouridine synthase"/>
    <property type="match status" value="1"/>
</dbReference>
<evidence type="ECO:0000313" key="6">
    <source>
        <dbReference type="EMBL" id="KAF2077181.1"/>
    </source>
</evidence>
<feature type="region of interest" description="Disordered" evidence="4">
    <location>
        <begin position="1"/>
        <end position="46"/>
    </location>
</feature>